<feature type="compositionally biased region" description="Basic and acidic residues" evidence="1">
    <location>
        <begin position="148"/>
        <end position="165"/>
    </location>
</feature>
<protein>
    <submittedName>
        <fullName evidence="4">Copper amine oxidase N-terminal domain-containing protein</fullName>
    </submittedName>
</protein>
<feature type="chain" id="PRO_5047187256" evidence="2">
    <location>
        <begin position="25"/>
        <end position="304"/>
    </location>
</feature>
<dbReference type="Gene3D" id="3.30.457.10">
    <property type="entry name" value="Copper amine oxidase-like, N-terminal domain"/>
    <property type="match status" value="1"/>
</dbReference>
<feature type="region of interest" description="Disordered" evidence="1">
    <location>
        <begin position="141"/>
        <end position="178"/>
    </location>
</feature>
<dbReference type="Pfam" id="PF07833">
    <property type="entry name" value="Cu_amine_oxidN1"/>
    <property type="match status" value="1"/>
</dbReference>
<dbReference type="EMBL" id="JBHTNZ010000040">
    <property type="protein sequence ID" value="MFD1463676.1"/>
    <property type="molecule type" value="Genomic_DNA"/>
</dbReference>
<evidence type="ECO:0000259" key="3">
    <source>
        <dbReference type="Pfam" id="PF07833"/>
    </source>
</evidence>
<comment type="caution">
    <text evidence="4">The sequence shown here is derived from an EMBL/GenBank/DDBJ whole genome shotgun (WGS) entry which is preliminary data.</text>
</comment>
<accession>A0ABW4DKX8</accession>
<dbReference type="RefSeq" id="WP_229523818.1">
    <property type="nucleotide sequence ID" value="NZ_JAFFQR010000042.1"/>
</dbReference>
<dbReference type="InterPro" id="IPR012854">
    <property type="entry name" value="Cu_amine_oxidase-like_N"/>
</dbReference>
<evidence type="ECO:0000313" key="5">
    <source>
        <dbReference type="Proteomes" id="UP001597340"/>
    </source>
</evidence>
<evidence type="ECO:0000256" key="1">
    <source>
        <dbReference type="SAM" id="MobiDB-lite"/>
    </source>
</evidence>
<keyword evidence="5" id="KW-1185">Reference proteome</keyword>
<dbReference type="InterPro" id="IPR036582">
    <property type="entry name" value="Mao_N_sf"/>
</dbReference>
<organism evidence="4 5">
    <name type="scientific">Paenibacillus farraposensis</name>
    <dbReference type="NCBI Taxonomy" id="2807095"/>
    <lineage>
        <taxon>Bacteria</taxon>
        <taxon>Bacillati</taxon>
        <taxon>Bacillota</taxon>
        <taxon>Bacilli</taxon>
        <taxon>Bacillales</taxon>
        <taxon>Paenibacillaceae</taxon>
        <taxon>Paenibacillus</taxon>
    </lineage>
</organism>
<evidence type="ECO:0000256" key="2">
    <source>
        <dbReference type="SAM" id="SignalP"/>
    </source>
</evidence>
<dbReference type="Proteomes" id="UP001597340">
    <property type="component" value="Unassembled WGS sequence"/>
</dbReference>
<gene>
    <name evidence="4" type="ORF">ACFQ5D_20460</name>
</gene>
<keyword evidence="2" id="KW-0732">Signal</keyword>
<dbReference type="SUPFAM" id="SSF55383">
    <property type="entry name" value="Copper amine oxidase, domain N"/>
    <property type="match status" value="1"/>
</dbReference>
<name>A0ABW4DKX8_9BACL</name>
<evidence type="ECO:0000313" key="4">
    <source>
        <dbReference type="EMBL" id="MFD1463676.1"/>
    </source>
</evidence>
<sequence length="304" mass="33797">MKKKFMMIFALILIVSSLGQVVSAAGKEVTVTVDSKKVNFPDGKPIMEENRVLIPVRFVSEALGANVDYKNQTVLIKQSEKNISMKVNTSIVTTGDKKIFLDVPARLQKGRVYVPLRFVSEALGAQVDWNSKKFLVTITTASATTKPTDPKDPEQQPEEKPEQKPEQQPTTGNKPFEWDTKKSDLAMELFKNNVKYANGKVTFTVPAGSSAQFLSIQSGLVNLQPGKQYTYPEGKGSITFAKIYAKEDYIESYTVLLDKNDESLEGKYKNLENDVIVAHDFVKNNKLVSSDSTLTEVVKSAQSR</sequence>
<feature type="domain" description="Copper amine oxidase-like N-terminal" evidence="3">
    <location>
        <begin position="33"/>
        <end position="137"/>
    </location>
</feature>
<proteinExistence type="predicted"/>
<feature type="signal peptide" evidence="2">
    <location>
        <begin position="1"/>
        <end position="24"/>
    </location>
</feature>
<reference evidence="5" key="1">
    <citation type="journal article" date="2019" name="Int. J. Syst. Evol. Microbiol.">
        <title>The Global Catalogue of Microorganisms (GCM) 10K type strain sequencing project: providing services to taxonomists for standard genome sequencing and annotation.</title>
        <authorList>
            <consortium name="The Broad Institute Genomics Platform"/>
            <consortium name="The Broad Institute Genome Sequencing Center for Infectious Disease"/>
            <person name="Wu L."/>
            <person name="Ma J."/>
        </authorList>
    </citation>
    <scope>NUCLEOTIDE SEQUENCE [LARGE SCALE GENOMIC DNA]</scope>
    <source>
        <strain evidence="5">CCM 9147</strain>
    </source>
</reference>